<feature type="transmembrane region" description="Helical" evidence="1">
    <location>
        <begin position="92"/>
        <end position="112"/>
    </location>
</feature>
<gene>
    <name evidence="4" type="ORF">IAB44_05225</name>
</gene>
<keyword evidence="1" id="KW-0472">Membrane</keyword>
<dbReference type="InterPro" id="IPR029787">
    <property type="entry name" value="Nucleotide_cyclase"/>
</dbReference>
<protein>
    <submittedName>
        <fullName evidence="4">GGDEF domain-containing protein</fullName>
    </submittedName>
</protein>
<reference evidence="4" key="1">
    <citation type="submission" date="2020-10" db="EMBL/GenBank/DDBJ databases">
        <authorList>
            <person name="Gilroy R."/>
        </authorList>
    </citation>
    <scope>NUCLEOTIDE SEQUENCE</scope>
    <source>
        <strain evidence="4">CHK190-19873</strain>
    </source>
</reference>
<proteinExistence type="predicted"/>
<dbReference type="InterPro" id="IPR000160">
    <property type="entry name" value="GGDEF_dom"/>
</dbReference>
<sequence length="507" mass="58692">MWKFYFRSVPEEIKEDYRREVIRSNGAVLSVLSVLAICAELFNIARVLFFSKSGLGTQNNRIYFTFYLVLLTASVLFLIIKRCLGNHINAIYIFLLAAAGFFIVWSLLLNYYDFTHADEPVYSIVYITSLLAMVICLYMEPVVCLGLVLGSGIPFLLLTKSDFGFIQNTLFSMGTAALVSFSRFQYKIKTLMGQKKIQEMNRRLTIEMERKEVAIQKLRYIIEQSNYIIVDWDKEEDRAFFYGHWTEKFDYPAEISSFTEWVTHSGLLSRKEWKRLQLEIIRCMKSTYQMETEIELSSRKGVREFYLFHLSVQHDSAGEIRGVLGYLSDIHKQKEEIQSLKSRMDLDPLTGLLNRTAVKEKAQEWYEGDSGNFVRAMIMLDLDDFKAINDTYGHPCGDQVLMEVANLLRRIFRETDALSRIGGDEFVVLMKNVRNVEDVERKLKKLSRGGTTLWNGARIPVKFSIGAAVSENGEYEELYRLADEALYDAKYRKKGSYVIMDERAPSK</sequence>
<feature type="transmembrane region" description="Helical" evidence="1">
    <location>
        <begin position="21"/>
        <end position="42"/>
    </location>
</feature>
<evidence type="ECO:0000313" key="5">
    <source>
        <dbReference type="Proteomes" id="UP000823935"/>
    </source>
</evidence>
<dbReference type="AlphaFoldDB" id="A0A9D1ES63"/>
<evidence type="ECO:0000256" key="1">
    <source>
        <dbReference type="SAM" id="Phobius"/>
    </source>
</evidence>
<feature type="transmembrane region" description="Helical" evidence="1">
    <location>
        <begin position="62"/>
        <end position="80"/>
    </location>
</feature>
<dbReference type="SUPFAM" id="SSF55073">
    <property type="entry name" value="Nucleotide cyclase"/>
    <property type="match status" value="1"/>
</dbReference>
<reference evidence="4" key="2">
    <citation type="journal article" date="2021" name="PeerJ">
        <title>Extensive microbial diversity within the chicken gut microbiome revealed by metagenomics and culture.</title>
        <authorList>
            <person name="Gilroy R."/>
            <person name="Ravi A."/>
            <person name="Getino M."/>
            <person name="Pursley I."/>
            <person name="Horton D.L."/>
            <person name="Alikhan N.F."/>
            <person name="Baker D."/>
            <person name="Gharbi K."/>
            <person name="Hall N."/>
            <person name="Watson M."/>
            <person name="Adriaenssens E.M."/>
            <person name="Foster-Nyarko E."/>
            <person name="Jarju S."/>
            <person name="Secka A."/>
            <person name="Antonio M."/>
            <person name="Oren A."/>
            <person name="Chaudhuri R.R."/>
            <person name="La Ragione R."/>
            <person name="Hildebrand F."/>
            <person name="Pallen M.J."/>
        </authorList>
    </citation>
    <scope>NUCLEOTIDE SEQUENCE</scope>
    <source>
        <strain evidence="4">CHK190-19873</strain>
    </source>
</reference>
<feature type="domain" description="PAC" evidence="2">
    <location>
        <begin position="290"/>
        <end position="342"/>
    </location>
</feature>
<dbReference type="SUPFAM" id="SSF55785">
    <property type="entry name" value="PYP-like sensor domain (PAS domain)"/>
    <property type="match status" value="1"/>
</dbReference>
<comment type="caution">
    <text evidence="4">The sequence shown here is derived from an EMBL/GenBank/DDBJ whole genome shotgun (WGS) entry which is preliminary data.</text>
</comment>
<dbReference type="Pfam" id="PF00990">
    <property type="entry name" value="GGDEF"/>
    <property type="match status" value="1"/>
</dbReference>
<dbReference type="PROSITE" id="PS50113">
    <property type="entry name" value="PAC"/>
    <property type="match status" value="1"/>
</dbReference>
<keyword evidence="1" id="KW-1133">Transmembrane helix</keyword>
<evidence type="ECO:0000259" key="3">
    <source>
        <dbReference type="PROSITE" id="PS50887"/>
    </source>
</evidence>
<dbReference type="InterPro" id="IPR000700">
    <property type="entry name" value="PAS-assoc_C"/>
</dbReference>
<evidence type="ECO:0000313" key="4">
    <source>
        <dbReference type="EMBL" id="HIS30938.1"/>
    </source>
</evidence>
<dbReference type="Proteomes" id="UP000823935">
    <property type="component" value="Unassembled WGS sequence"/>
</dbReference>
<feature type="transmembrane region" description="Helical" evidence="1">
    <location>
        <begin position="124"/>
        <end position="157"/>
    </location>
</feature>
<keyword evidence="1" id="KW-0812">Transmembrane</keyword>
<dbReference type="Gene3D" id="3.30.70.270">
    <property type="match status" value="1"/>
</dbReference>
<dbReference type="InterPro" id="IPR052163">
    <property type="entry name" value="DGC-Regulatory_Protein"/>
</dbReference>
<dbReference type="CDD" id="cd01949">
    <property type="entry name" value="GGDEF"/>
    <property type="match status" value="1"/>
</dbReference>
<dbReference type="PROSITE" id="PS50887">
    <property type="entry name" value="GGDEF"/>
    <property type="match status" value="1"/>
</dbReference>
<feature type="transmembrane region" description="Helical" evidence="1">
    <location>
        <begin position="169"/>
        <end position="186"/>
    </location>
</feature>
<dbReference type="Gene3D" id="3.30.450.20">
    <property type="entry name" value="PAS domain"/>
    <property type="match status" value="1"/>
</dbReference>
<dbReference type="EMBL" id="DVIQ01000025">
    <property type="protein sequence ID" value="HIS30938.1"/>
    <property type="molecule type" value="Genomic_DNA"/>
</dbReference>
<dbReference type="PANTHER" id="PTHR46663:SF4">
    <property type="entry name" value="DIGUANYLATE CYCLASE DGCT-RELATED"/>
    <property type="match status" value="1"/>
</dbReference>
<evidence type="ECO:0000259" key="2">
    <source>
        <dbReference type="PROSITE" id="PS50113"/>
    </source>
</evidence>
<name>A0A9D1ES63_9FIRM</name>
<organism evidence="4 5">
    <name type="scientific">Candidatus Limivivens intestinipullorum</name>
    <dbReference type="NCBI Taxonomy" id="2840858"/>
    <lineage>
        <taxon>Bacteria</taxon>
        <taxon>Bacillati</taxon>
        <taxon>Bacillota</taxon>
        <taxon>Clostridia</taxon>
        <taxon>Lachnospirales</taxon>
        <taxon>Lachnospiraceae</taxon>
        <taxon>Lachnospiraceae incertae sedis</taxon>
        <taxon>Candidatus Limivivens</taxon>
    </lineage>
</organism>
<dbReference type="PANTHER" id="PTHR46663">
    <property type="entry name" value="DIGUANYLATE CYCLASE DGCT-RELATED"/>
    <property type="match status" value="1"/>
</dbReference>
<accession>A0A9D1ES63</accession>
<dbReference type="InterPro" id="IPR043128">
    <property type="entry name" value="Rev_trsase/Diguanyl_cyclase"/>
</dbReference>
<dbReference type="InterPro" id="IPR035965">
    <property type="entry name" value="PAS-like_dom_sf"/>
</dbReference>
<dbReference type="SMART" id="SM00267">
    <property type="entry name" value="GGDEF"/>
    <property type="match status" value="1"/>
</dbReference>
<feature type="domain" description="GGDEF" evidence="3">
    <location>
        <begin position="373"/>
        <end position="502"/>
    </location>
</feature>
<dbReference type="NCBIfam" id="TIGR00254">
    <property type="entry name" value="GGDEF"/>
    <property type="match status" value="1"/>
</dbReference>